<dbReference type="EMBL" id="JBHSMQ010000002">
    <property type="protein sequence ID" value="MFC5454711.1"/>
    <property type="molecule type" value="Genomic_DNA"/>
</dbReference>
<evidence type="ECO:0000256" key="2">
    <source>
        <dbReference type="ARBA" id="ARBA00022679"/>
    </source>
</evidence>
<evidence type="ECO:0000256" key="4">
    <source>
        <dbReference type="ARBA" id="ARBA00022989"/>
    </source>
</evidence>
<comment type="subcellular location">
    <subcellularLocation>
        <location evidence="1">Endomembrane system</location>
    </subcellularLocation>
</comment>
<dbReference type="RefSeq" id="WP_377165066.1">
    <property type="nucleotide sequence ID" value="NZ_JBHSMQ010000002.1"/>
</dbReference>
<feature type="transmembrane region" description="Helical" evidence="6">
    <location>
        <begin position="435"/>
        <end position="455"/>
    </location>
</feature>
<dbReference type="CDD" id="cd06437">
    <property type="entry name" value="CESA_CaSu_A2"/>
    <property type="match status" value="1"/>
</dbReference>
<dbReference type="SUPFAM" id="SSF53448">
    <property type="entry name" value="Nucleotide-diphospho-sugar transferases"/>
    <property type="match status" value="1"/>
</dbReference>
<dbReference type="GO" id="GO:0016757">
    <property type="term" value="F:glycosyltransferase activity"/>
    <property type="evidence" value="ECO:0007669"/>
    <property type="project" value="UniProtKB-KW"/>
</dbReference>
<dbReference type="Gene3D" id="3.90.550.10">
    <property type="entry name" value="Spore Coat Polysaccharide Biosynthesis Protein SpsA, Chain A"/>
    <property type="match status" value="1"/>
</dbReference>
<feature type="transmembrane region" description="Helical" evidence="6">
    <location>
        <begin position="461"/>
        <end position="481"/>
    </location>
</feature>
<dbReference type="InterPro" id="IPR029044">
    <property type="entry name" value="Nucleotide-diphossugar_trans"/>
</dbReference>
<evidence type="ECO:0000256" key="1">
    <source>
        <dbReference type="ARBA" id="ARBA00004308"/>
    </source>
</evidence>
<accession>A0ABW0KQ78</accession>
<feature type="transmembrane region" description="Helical" evidence="6">
    <location>
        <begin position="342"/>
        <end position="363"/>
    </location>
</feature>
<dbReference type="Proteomes" id="UP001596052">
    <property type="component" value="Unassembled WGS sequence"/>
</dbReference>
<keyword evidence="8" id="KW-1185">Reference proteome</keyword>
<gene>
    <name evidence="7" type="ORF">ACFQDI_07605</name>
</gene>
<dbReference type="PANTHER" id="PTHR32044">
    <property type="entry name" value="GLUCOMANNAN 4-BETA-MANNOSYLTRANSFERASE 9"/>
    <property type="match status" value="1"/>
</dbReference>
<proteinExistence type="predicted"/>
<protein>
    <submittedName>
        <fullName evidence="7">Cellulose synthase family protein</fullName>
        <ecNumber evidence="7">2.4.1.-</ecNumber>
    </submittedName>
</protein>
<feature type="transmembrane region" description="Helical" evidence="6">
    <location>
        <begin position="6"/>
        <end position="28"/>
    </location>
</feature>
<keyword evidence="4 6" id="KW-1133">Transmembrane helix</keyword>
<evidence type="ECO:0000256" key="5">
    <source>
        <dbReference type="ARBA" id="ARBA00023136"/>
    </source>
</evidence>
<reference evidence="8" key="1">
    <citation type="journal article" date="2019" name="Int. J. Syst. Evol. Microbiol.">
        <title>The Global Catalogue of Microorganisms (GCM) 10K type strain sequencing project: providing services to taxonomists for standard genome sequencing and annotation.</title>
        <authorList>
            <consortium name="The Broad Institute Genomics Platform"/>
            <consortium name="The Broad Institute Genome Sequencing Center for Infectious Disease"/>
            <person name="Wu L."/>
            <person name="Ma J."/>
        </authorList>
    </citation>
    <scope>NUCLEOTIDE SEQUENCE [LARGE SCALE GENOMIC DNA]</scope>
    <source>
        <strain evidence="8">CGMCC 4.1469</strain>
    </source>
</reference>
<keyword evidence="5 6" id="KW-0472">Membrane</keyword>
<name>A0ABW0KQ78_9BACT</name>
<evidence type="ECO:0000256" key="3">
    <source>
        <dbReference type="ARBA" id="ARBA00022692"/>
    </source>
</evidence>
<keyword evidence="7" id="KW-0328">Glycosyltransferase</keyword>
<feature type="transmembrane region" description="Helical" evidence="6">
    <location>
        <begin position="311"/>
        <end position="330"/>
    </location>
</feature>
<sequence>MFVWDNFFWFTSYILVFTALSAFGAHRIKVLYHFWKHREDVPVPPHEFAELPVVTVQLPIFNELHVVENLLRTVSALDYPRDRLQIQVLDDSTDETAPHAEKLSADLKAQGYDIEYRHRTNRHGFKAGALDEGMASAKGEYICIFDADFQPAPDYLKQVIHHFTNEKVGMVQARWGHLNKNFSLLTKLQALFLDGHLVLEQTARSRHGEFLNFNGTAGIWRRKAIEDGGGWQHDTLTEDLDLSYRAQLKGWKFIYLKDVVVPAELPPDMDGFKSQQHRWTKGSIQVCKKILGDVWRSDIPLRLKIEATSHLTSNFAYLLTLCTLVLMYPANFVMGSSWHKAVFVDVPVFFFASLSVVIFYMTAQGAQGRWGWLKALPYVPMLLALGIGMSINNGKAVLEALLNQSSEFVRTPKYGIENKAQASRQRPLYKAGKSIALWIEVLLTGYFGWMIALAAQRGQWGSIPFLLLFLFGFGYVAAGSLMKRFSMAAFQAPQPVPVKV</sequence>
<organism evidence="7 8">
    <name type="scientific">Prosthecobacter fluviatilis</name>
    <dbReference type="NCBI Taxonomy" id="445931"/>
    <lineage>
        <taxon>Bacteria</taxon>
        <taxon>Pseudomonadati</taxon>
        <taxon>Verrucomicrobiota</taxon>
        <taxon>Verrucomicrobiia</taxon>
        <taxon>Verrucomicrobiales</taxon>
        <taxon>Verrucomicrobiaceae</taxon>
        <taxon>Prosthecobacter</taxon>
    </lineage>
</organism>
<dbReference type="EC" id="2.4.1.-" evidence="7"/>
<dbReference type="PANTHER" id="PTHR32044:SF80">
    <property type="entry name" value="XYLOGLUCAN GLYCOSYLTRANSFERASE 2-RELATED"/>
    <property type="match status" value="1"/>
</dbReference>
<evidence type="ECO:0000313" key="8">
    <source>
        <dbReference type="Proteomes" id="UP001596052"/>
    </source>
</evidence>
<keyword evidence="2 7" id="KW-0808">Transferase</keyword>
<comment type="caution">
    <text evidence="7">The sequence shown here is derived from an EMBL/GenBank/DDBJ whole genome shotgun (WGS) entry which is preliminary data.</text>
</comment>
<keyword evidence="3 6" id="KW-0812">Transmembrane</keyword>
<evidence type="ECO:0000313" key="7">
    <source>
        <dbReference type="EMBL" id="MFC5454711.1"/>
    </source>
</evidence>
<evidence type="ECO:0000256" key="6">
    <source>
        <dbReference type="SAM" id="Phobius"/>
    </source>
</evidence>
<dbReference type="Pfam" id="PF13641">
    <property type="entry name" value="Glyco_tranf_2_3"/>
    <property type="match status" value="1"/>
</dbReference>